<dbReference type="AlphaFoldDB" id="A0A2U9IW58"/>
<organism evidence="4 5">
    <name type="scientific">Metallosphaera hakonensis JCM 8857 = DSM 7519</name>
    <dbReference type="NCBI Taxonomy" id="1293036"/>
    <lineage>
        <taxon>Archaea</taxon>
        <taxon>Thermoproteota</taxon>
        <taxon>Thermoprotei</taxon>
        <taxon>Sulfolobales</taxon>
        <taxon>Sulfolobaceae</taxon>
        <taxon>Metallosphaera</taxon>
    </lineage>
</organism>
<name>A0A2U9IW58_9CREN</name>
<sequence>MQVSRVNLIKIRDGQYSNDYDYVAIEEPLEINVCDEECKTFAIIMRTPGNDLELALGFLYSEGVIDSMEDVIKVEQSVDKINVILRNKNKVESRQTVVNSSCGFCGRALLYTVDILKSETTIKKDVVISLPEKLRSEQEVFNITGGLHAAGLFTPDGELRYVYEDVGRHNAVDKLVGRLLREGQLPASSYVLQVSGRIGYEIVSKAIMAGIPIISGISAPTSYAIRIAHDAGATVIGFVRGKSFNVYTHAERVKI</sequence>
<dbReference type="Gene3D" id="3.40.140.10">
    <property type="entry name" value="Cytidine Deaminase, domain 2"/>
    <property type="match status" value="1"/>
</dbReference>
<evidence type="ECO:0000256" key="1">
    <source>
        <dbReference type="ARBA" id="ARBA00022490"/>
    </source>
</evidence>
<dbReference type="GO" id="GO:0016783">
    <property type="term" value="F:sulfurtransferase activity"/>
    <property type="evidence" value="ECO:0007669"/>
    <property type="project" value="InterPro"/>
</dbReference>
<evidence type="ECO:0000256" key="3">
    <source>
        <dbReference type="HAMAP-Rule" id="MF_00187"/>
    </source>
</evidence>
<proteinExistence type="inferred from homology"/>
<comment type="subcellular location">
    <subcellularLocation>
        <location evidence="3">Cytoplasm</location>
    </subcellularLocation>
</comment>
<reference evidence="4 5" key="1">
    <citation type="submission" date="2018-05" db="EMBL/GenBank/DDBJ databases">
        <title>Complete Genome Sequences of Extremely Thermoacidophilic, Metal-Mobilizing Type-Strain Members of the Archaeal Family Sulfolobaceae: Acidianus brierleyi DSM-1651T, Acidianus sulfidivorans DSM-18786T, Metallosphaera hakonensis DSM-7519T, and Metallosphaera prunae DSM-10039T.</title>
        <authorList>
            <person name="Counts J.A."/>
            <person name="Kelly R.M."/>
        </authorList>
    </citation>
    <scope>NUCLEOTIDE SEQUENCE [LARGE SCALE GENOMIC DNA]</scope>
    <source>
        <strain evidence="4 5">HO1-1</strain>
    </source>
</reference>
<dbReference type="PANTHER" id="PTHR30592">
    <property type="entry name" value="FORMATE DEHYDROGENASE"/>
    <property type="match status" value="1"/>
</dbReference>
<dbReference type="GO" id="GO:0097163">
    <property type="term" value="F:sulfur carrier activity"/>
    <property type="evidence" value="ECO:0007669"/>
    <property type="project" value="UniProtKB-UniRule"/>
</dbReference>
<dbReference type="GeneID" id="36836087"/>
<reference evidence="5" key="2">
    <citation type="submission" date="2020-03" db="EMBL/GenBank/DDBJ databases">
        <title>Complete Genome Sequences of Extremely Thermoacidophilic, Metal-Mobilizing Type-Strain Members of the Archaeal Family Sulfolobaceae: Acidianus brierleyi DSM-1651T, Acidianus sulfidivorans DSM-18786T, Metallosphaera hakonensis DSM-7519T, and Metallosphaera prunae DSM-10039T.</title>
        <authorList>
            <person name="Counts J.A."/>
            <person name="Kelly R.M."/>
        </authorList>
    </citation>
    <scope>NUCLEOTIDE SEQUENCE [LARGE SCALE GENOMIC DNA]</scope>
    <source>
        <strain evidence="5">HO1-1</strain>
    </source>
</reference>
<comment type="function">
    <text evidence="3">Required for formate dehydrogenase (FDH) activity. Acts as a sulfur carrier protein that transfers sulfur from IscS to the molybdenum cofactor prior to its insertion into FDH.</text>
</comment>
<keyword evidence="4" id="KW-0808">Transferase</keyword>
<dbReference type="RefSeq" id="WP_110369602.1">
    <property type="nucleotide sequence ID" value="NZ_CP029287.2"/>
</dbReference>
<dbReference type="NCBIfam" id="TIGR00129">
    <property type="entry name" value="fdhD_narQ"/>
    <property type="match status" value="1"/>
</dbReference>
<accession>A0A2U9IW58</accession>
<evidence type="ECO:0000313" key="5">
    <source>
        <dbReference type="Proteomes" id="UP000247586"/>
    </source>
</evidence>
<dbReference type="EMBL" id="CP029287">
    <property type="protein sequence ID" value="AWS00290.1"/>
    <property type="molecule type" value="Genomic_DNA"/>
</dbReference>
<dbReference type="Pfam" id="PF02634">
    <property type="entry name" value="FdhD-NarQ"/>
    <property type="match status" value="1"/>
</dbReference>
<dbReference type="KEGG" id="mhk:DFR87_12055"/>
<keyword evidence="2 3" id="KW-0501">Molybdenum cofactor biosynthesis</keyword>
<dbReference type="STRING" id="1293036.GCA_001315825_02219"/>
<dbReference type="Proteomes" id="UP000247586">
    <property type="component" value="Chromosome"/>
</dbReference>
<evidence type="ECO:0000256" key="2">
    <source>
        <dbReference type="ARBA" id="ARBA00023150"/>
    </source>
</evidence>
<dbReference type="InterPro" id="IPR003786">
    <property type="entry name" value="FdhD"/>
</dbReference>
<dbReference type="InterPro" id="IPR016193">
    <property type="entry name" value="Cytidine_deaminase-like"/>
</dbReference>
<feature type="active site" description="Cysteine persulfide intermediate" evidence="3">
    <location>
        <position position="102"/>
    </location>
</feature>
<reference evidence="5" key="3">
    <citation type="submission" date="2020-03" db="EMBL/GenBank/DDBJ databases">
        <title>Sequencing and Assembly of Multiple Reported Metal-Biooxidizing Members of the Extremely Thermoacidophilic Archaeal Family Sulfolobaceae.</title>
        <authorList>
            <person name="Counts J.A."/>
            <person name="Kelly R.M."/>
        </authorList>
    </citation>
    <scope>NUCLEOTIDE SEQUENCE [LARGE SCALE GENOMIC DNA]</scope>
    <source>
        <strain evidence="5">HO1-1</strain>
    </source>
</reference>
<protein>
    <recommendedName>
        <fullName evidence="3">Sulfur carrier protein FdhD</fullName>
    </recommendedName>
</protein>
<gene>
    <name evidence="3" type="primary">fdhD</name>
    <name evidence="4" type="ORF">DFR87_12055</name>
</gene>
<comment type="caution">
    <text evidence="3">Lacks conserved residue(s) required for the propagation of feature annotation.</text>
</comment>
<dbReference type="PIRSF" id="PIRSF015626">
    <property type="entry name" value="FdhD"/>
    <property type="match status" value="1"/>
</dbReference>
<keyword evidence="5" id="KW-1185">Reference proteome</keyword>
<dbReference type="SUPFAM" id="SSF53927">
    <property type="entry name" value="Cytidine deaminase-like"/>
    <property type="match status" value="1"/>
</dbReference>
<dbReference type="GO" id="GO:0005737">
    <property type="term" value="C:cytoplasm"/>
    <property type="evidence" value="ECO:0007669"/>
    <property type="project" value="UniProtKB-SubCell"/>
</dbReference>
<dbReference type="Gene3D" id="3.10.20.10">
    <property type="match status" value="1"/>
</dbReference>
<dbReference type="PANTHER" id="PTHR30592:SF1">
    <property type="entry name" value="SULFUR CARRIER PROTEIN FDHD"/>
    <property type="match status" value="1"/>
</dbReference>
<dbReference type="GO" id="GO:0006777">
    <property type="term" value="P:Mo-molybdopterin cofactor biosynthetic process"/>
    <property type="evidence" value="ECO:0007669"/>
    <property type="project" value="UniProtKB-UniRule"/>
</dbReference>
<dbReference type="OrthoDB" id="57189at2157"/>
<dbReference type="HAMAP" id="MF_00187">
    <property type="entry name" value="FdhD"/>
    <property type="match status" value="1"/>
</dbReference>
<comment type="similarity">
    <text evidence="3">Belongs to the FdhD family.</text>
</comment>
<evidence type="ECO:0000313" key="4">
    <source>
        <dbReference type="EMBL" id="AWS00290.1"/>
    </source>
</evidence>
<keyword evidence="1 3" id="KW-0963">Cytoplasm</keyword>